<comment type="caution">
    <text evidence="2">The sequence shown here is derived from an EMBL/GenBank/DDBJ whole genome shotgun (WGS) entry which is preliminary data.</text>
</comment>
<dbReference type="Gene3D" id="2.130.10.130">
    <property type="entry name" value="Integrin alpha, N-terminal"/>
    <property type="match status" value="1"/>
</dbReference>
<dbReference type="AlphaFoldDB" id="A0AAN9FUN3"/>
<accession>A0AAN9FUN3</accession>
<organism evidence="2 3">
    <name type="scientific">Halocaridina rubra</name>
    <name type="common">Hawaiian red shrimp</name>
    <dbReference type="NCBI Taxonomy" id="373956"/>
    <lineage>
        <taxon>Eukaryota</taxon>
        <taxon>Metazoa</taxon>
        <taxon>Ecdysozoa</taxon>
        <taxon>Arthropoda</taxon>
        <taxon>Crustacea</taxon>
        <taxon>Multicrustacea</taxon>
        <taxon>Malacostraca</taxon>
        <taxon>Eumalacostraca</taxon>
        <taxon>Eucarida</taxon>
        <taxon>Decapoda</taxon>
        <taxon>Pleocyemata</taxon>
        <taxon>Caridea</taxon>
        <taxon>Atyoidea</taxon>
        <taxon>Atyidae</taxon>
        <taxon>Halocaridina</taxon>
    </lineage>
</organism>
<keyword evidence="3" id="KW-1185">Reference proteome</keyword>
<reference evidence="2 3" key="1">
    <citation type="submission" date="2023-11" db="EMBL/GenBank/DDBJ databases">
        <title>Halocaridina rubra genome assembly.</title>
        <authorList>
            <person name="Smith C."/>
        </authorList>
    </citation>
    <scope>NUCLEOTIDE SEQUENCE [LARGE SCALE GENOMIC DNA]</scope>
    <source>
        <strain evidence="2">EP-1</strain>
        <tissue evidence="2">Whole</tissue>
    </source>
</reference>
<feature type="repeat" description="FG-GAP" evidence="1">
    <location>
        <begin position="1"/>
        <end position="50"/>
    </location>
</feature>
<evidence type="ECO:0000256" key="1">
    <source>
        <dbReference type="PROSITE-ProRule" id="PRU00803"/>
    </source>
</evidence>
<protein>
    <submittedName>
        <fullName evidence="2">Uncharacterized protein</fullName>
    </submittedName>
</protein>
<dbReference type="InterPro" id="IPR028994">
    <property type="entry name" value="Integrin_alpha_N"/>
</dbReference>
<sequence>MGFGYSIAGGKDVDENIYPEILVGAPHSSYVGVLRKAVGSARNFDSSGRQIKTRHSLRLERAVGSMCDFASSDGQFETRHGLRLERAVCSAYDFDSSVRAPLWFELTTML</sequence>
<dbReference type="Proteomes" id="UP001381693">
    <property type="component" value="Unassembled WGS sequence"/>
</dbReference>
<dbReference type="InterPro" id="IPR013519">
    <property type="entry name" value="Int_alpha_beta-p"/>
</dbReference>
<dbReference type="PROSITE" id="PS51470">
    <property type="entry name" value="FG_GAP"/>
    <property type="match status" value="1"/>
</dbReference>
<evidence type="ECO:0000313" key="3">
    <source>
        <dbReference type="Proteomes" id="UP001381693"/>
    </source>
</evidence>
<proteinExistence type="predicted"/>
<gene>
    <name evidence="2" type="ORF">SK128_027212</name>
</gene>
<dbReference type="EMBL" id="JAXCGZ010000064">
    <property type="protein sequence ID" value="KAK7086854.1"/>
    <property type="molecule type" value="Genomic_DNA"/>
</dbReference>
<name>A0AAN9FUN3_HALRR</name>
<evidence type="ECO:0000313" key="2">
    <source>
        <dbReference type="EMBL" id="KAK7086854.1"/>
    </source>
</evidence>